<dbReference type="Proteomes" id="UP001249851">
    <property type="component" value="Unassembled WGS sequence"/>
</dbReference>
<dbReference type="PROSITE" id="PS50157">
    <property type="entry name" value="ZINC_FINGER_C2H2_2"/>
    <property type="match status" value="1"/>
</dbReference>
<gene>
    <name evidence="4" type="ORF">P5673_025720</name>
</gene>
<protein>
    <recommendedName>
        <fullName evidence="3">C2H2-type domain-containing protein</fullName>
    </recommendedName>
</protein>
<keyword evidence="1" id="KW-0862">Zinc</keyword>
<sequence length="403" mass="45604">MFYNNSGNGIETVEQMKTAIESGGGIRGVRVKLCALDYQHKQGPKLRWEGVSFVNNVTYEKEGMRVWRAYGIGKGKFLPWSDFQDLDNFSMPHLTVIKDTCHPKQPFSAIRAPKSSTKESSDTVLPDPEYEDNDAEQHGSTVGLFTCIEEGCVKSFQRFSSLQNHLDVGKHNYVLERETFLAKAMVQYAEKLEQGASSLERPLFECASKAPSVVTPILQGWALKCAATTRRRLTKEQKNFLTDLFLIGERTGRKSNPEEVSKSMRKARRPEGTLLFQAEDYLSSRQIACFFSRLSKKSVLNAPDILSEEEEDGNIDEAAAENDYQIMREEALGSISIQHHIMYDTFNICEMASALILSKFSISMLQEICEQYELDTSGIRVKRKKPYIEVLTDFVKLCSCGKM</sequence>
<evidence type="ECO:0000313" key="4">
    <source>
        <dbReference type="EMBL" id="KAK2553003.1"/>
    </source>
</evidence>
<dbReference type="EMBL" id="JARQWQ010000081">
    <property type="protein sequence ID" value="KAK2553003.1"/>
    <property type="molecule type" value="Genomic_DNA"/>
</dbReference>
<feature type="region of interest" description="Disordered" evidence="2">
    <location>
        <begin position="108"/>
        <end position="135"/>
    </location>
</feature>
<comment type="caution">
    <text evidence="4">The sequence shown here is derived from an EMBL/GenBank/DDBJ whole genome shotgun (WGS) entry which is preliminary data.</text>
</comment>
<keyword evidence="1" id="KW-0863">Zinc-finger</keyword>
<dbReference type="PROSITE" id="PS00028">
    <property type="entry name" value="ZINC_FINGER_C2H2_1"/>
    <property type="match status" value="1"/>
</dbReference>
<evidence type="ECO:0000259" key="3">
    <source>
        <dbReference type="PROSITE" id="PS50157"/>
    </source>
</evidence>
<feature type="domain" description="C2H2-type" evidence="3">
    <location>
        <begin position="145"/>
        <end position="171"/>
    </location>
</feature>
<keyword evidence="1" id="KW-0479">Metal-binding</keyword>
<proteinExistence type="predicted"/>
<dbReference type="InterPro" id="IPR013087">
    <property type="entry name" value="Znf_C2H2_type"/>
</dbReference>
<evidence type="ECO:0000313" key="5">
    <source>
        <dbReference type="Proteomes" id="UP001249851"/>
    </source>
</evidence>
<dbReference type="PANTHER" id="PTHR33845:SF1">
    <property type="entry name" value="C2H2-TYPE DOMAIN-CONTAINING PROTEIN"/>
    <property type="match status" value="1"/>
</dbReference>
<dbReference type="AlphaFoldDB" id="A0AAD9Q1N2"/>
<reference evidence="4" key="1">
    <citation type="journal article" date="2023" name="G3 (Bethesda)">
        <title>Whole genome assembly and annotation of the endangered Caribbean coral Acropora cervicornis.</title>
        <authorList>
            <person name="Selwyn J.D."/>
            <person name="Vollmer S.V."/>
        </authorList>
    </citation>
    <scope>NUCLEOTIDE SEQUENCE</scope>
    <source>
        <strain evidence="4">K2</strain>
    </source>
</reference>
<reference evidence="4" key="2">
    <citation type="journal article" date="2023" name="Science">
        <title>Genomic signatures of disease resistance in endangered staghorn corals.</title>
        <authorList>
            <person name="Vollmer S.V."/>
            <person name="Selwyn J.D."/>
            <person name="Despard B.A."/>
            <person name="Roesel C.L."/>
        </authorList>
    </citation>
    <scope>NUCLEOTIDE SEQUENCE</scope>
    <source>
        <strain evidence="4">K2</strain>
    </source>
</reference>
<dbReference type="GO" id="GO:0008270">
    <property type="term" value="F:zinc ion binding"/>
    <property type="evidence" value="ECO:0007669"/>
    <property type="project" value="UniProtKB-KW"/>
</dbReference>
<organism evidence="4 5">
    <name type="scientific">Acropora cervicornis</name>
    <name type="common">Staghorn coral</name>
    <dbReference type="NCBI Taxonomy" id="6130"/>
    <lineage>
        <taxon>Eukaryota</taxon>
        <taxon>Metazoa</taxon>
        <taxon>Cnidaria</taxon>
        <taxon>Anthozoa</taxon>
        <taxon>Hexacorallia</taxon>
        <taxon>Scleractinia</taxon>
        <taxon>Astrocoeniina</taxon>
        <taxon>Acroporidae</taxon>
        <taxon>Acropora</taxon>
    </lineage>
</organism>
<name>A0AAD9Q1N2_ACRCE</name>
<evidence type="ECO:0000256" key="2">
    <source>
        <dbReference type="SAM" id="MobiDB-lite"/>
    </source>
</evidence>
<keyword evidence="5" id="KW-1185">Reference proteome</keyword>
<accession>A0AAD9Q1N2</accession>
<evidence type="ECO:0000256" key="1">
    <source>
        <dbReference type="PROSITE-ProRule" id="PRU00042"/>
    </source>
</evidence>
<dbReference type="PANTHER" id="PTHR33845">
    <property type="entry name" value="C2H2-TYPE DOMAIN-CONTAINING PROTEIN"/>
    <property type="match status" value="1"/>
</dbReference>